<gene>
    <name evidence="2" type="ORF">EWM64_g9126</name>
</gene>
<dbReference type="Proteomes" id="UP000298061">
    <property type="component" value="Unassembled WGS sequence"/>
</dbReference>
<comment type="caution">
    <text evidence="2">The sequence shown here is derived from an EMBL/GenBank/DDBJ whole genome shotgun (WGS) entry which is preliminary data.</text>
</comment>
<dbReference type="AlphaFoldDB" id="A0A4Y9ZJX0"/>
<sequence length="156" mass="17962">MAATAVKMVDFDPKAWDLDDKLEHLAKNEHRLVDVDWFLGLIDQAHMETIKVLQWLQTLVHHVPELNGYRQHVNDLYKTRAAKCLPSECKKTEIYPLAVTQKDENLTTELRDAIVEFLSQLGQKDGDYVRRLILAGGDGLMYEKFLQMKKIPSIPS</sequence>
<name>A0A4Y9ZJX0_9AGAM</name>
<keyword evidence="3" id="KW-1185">Reference proteome</keyword>
<reference evidence="2 3" key="1">
    <citation type="submission" date="2019-02" db="EMBL/GenBank/DDBJ databases">
        <title>Genome sequencing of the rare red list fungi Hericium alpestre (H. flagellum).</title>
        <authorList>
            <person name="Buettner E."/>
            <person name="Kellner H."/>
        </authorList>
    </citation>
    <scope>NUCLEOTIDE SEQUENCE [LARGE SCALE GENOMIC DNA]</scope>
    <source>
        <strain evidence="2 3">DSM 108284</strain>
    </source>
</reference>
<feature type="domain" description="DUF6589" evidence="1">
    <location>
        <begin position="39"/>
        <end position="151"/>
    </location>
</feature>
<organism evidence="2 3">
    <name type="scientific">Hericium alpestre</name>
    <dbReference type="NCBI Taxonomy" id="135208"/>
    <lineage>
        <taxon>Eukaryota</taxon>
        <taxon>Fungi</taxon>
        <taxon>Dikarya</taxon>
        <taxon>Basidiomycota</taxon>
        <taxon>Agaricomycotina</taxon>
        <taxon>Agaricomycetes</taxon>
        <taxon>Russulales</taxon>
        <taxon>Hericiaceae</taxon>
        <taxon>Hericium</taxon>
    </lineage>
</organism>
<evidence type="ECO:0000259" key="1">
    <source>
        <dbReference type="Pfam" id="PF20231"/>
    </source>
</evidence>
<dbReference type="STRING" id="135208.A0A4Y9ZJX0"/>
<dbReference type="EMBL" id="SFCI01001825">
    <property type="protein sequence ID" value="TFY74885.1"/>
    <property type="molecule type" value="Genomic_DNA"/>
</dbReference>
<evidence type="ECO:0000313" key="3">
    <source>
        <dbReference type="Proteomes" id="UP000298061"/>
    </source>
</evidence>
<accession>A0A4Y9ZJX0</accession>
<dbReference type="Pfam" id="PF20231">
    <property type="entry name" value="DUF6589"/>
    <property type="match status" value="1"/>
</dbReference>
<dbReference type="InterPro" id="IPR046496">
    <property type="entry name" value="DUF6589"/>
</dbReference>
<protein>
    <recommendedName>
        <fullName evidence="1">DUF6589 domain-containing protein</fullName>
    </recommendedName>
</protein>
<evidence type="ECO:0000313" key="2">
    <source>
        <dbReference type="EMBL" id="TFY74885.1"/>
    </source>
</evidence>
<proteinExistence type="predicted"/>
<dbReference type="OrthoDB" id="3256296at2759"/>